<dbReference type="InterPro" id="IPR023351">
    <property type="entry name" value="YppE-like_sf"/>
</dbReference>
<dbReference type="EMBL" id="AKKV01000020">
    <property type="protein sequence ID" value="EIT86633.1"/>
    <property type="molecule type" value="Genomic_DNA"/>
</dbReference>
<dbReference type="eggNOG" id="ENOG5032RKZ">
    <property type="taxonomic scope" value="Bacteria"/>
</dbReference>
<evidence type="ECO:0000313" key="2">
    <source>
        <dbReference type="Proteomes" id="UP000004080"/>
    </source>
</evidence>
<dbReference type="AlphaFoldDB" id="I8UII4"/>
<evidence type="ECO:0008006" key="3">
    <source>
        <dbReference type="Google" id="ProtNLM"/>
    </source>
</evidence>
<name>I8UII4_9BACL</name>
<comment type="caution">
    <text evidence="1">The sequence shown here is derived from an EMBL/GenBank/DDBJ whole genome shotgun (WGS) entry which is preliminary data.</text>
</comment>
<dbReference type="Pfam" id="PF08807">
    <property type="entry name" value="DUF1798"/>
    <property type="match status" value="1"/>
</dbReference>
<protein>
    <recommendedName>
        <fullName evidence="3">DUF1798 family protein</fullName>
    </recommendedName>
</protein>
<accession>I8UII4</accession>
<dbReference type="Proteomes" id="UP000004080">
    <property type="component" value="Unassembled WGS sequence"/>
</dbReference>
<keyword evidence="2" id="KW-1185">Reference proteome</keyword>
<dbReference type="RefSeq" id="WP_007200828.1">
    <property type="nucleotide sequence ID" value="NZ_AKKV01000020.1"/>
</dbReference>
<proteinExistence type="predicted"/>
<dbReference type="SUPFAM" id="SSF140415">
    <property type="entry name" value="YppE-like"/>
    <property type="match status" value="1"/>
</dbReference>
<dbReference type="Gene3D" id="1.20.120.440">
    <property type="entry name" value="YppE-like"/>
    <property type="match status" value="1"/>
</dbReference>
<organism evidence="1 2">
    <name type="scientific">Fictibacillus macauensis ZFHKF-1</name>
    <dbReference type="NCBI Taxonomy" id="1196324"/>
    <lineage>
        <taxon>Bacteria</taxon>
        <taxon>Bacillati</taxon>
        <taxon>Bacillota</taxon>
        <taxon>Bacilli</taxon>
        <taxon>Bacillales</taxon>
        <taxon>Fictibacillaceae</taxon>
        <taxon>Fictibacillus</taxon>
    </lineage>
</organism>
<dbReference type="OrthoDB" id="2361079at2"/>
<gene>
    <name evidence="1" type="ORF">A374_03644</name>
</gene>
<dbReference type="PATRIC" id="fig|1196324.3.peg.738"/>
<evidence type="ECO:0000313" key="1">
    <source>
        <dbReference type="EMBL" id="EIT86633.1"/>
    </source>
</evidence>
<dbReference type="STRING" id="1196324.A374_03644"/>
<reference evidence="1 2" key="1">
    <citation type="journal article" date="2012" name="J. Bacteriol.">
        <title>Genome of Bacillus macauensis ZFHKF-1, a Long-Chain-Forming Bacterium.</title>
        <authorList>
            <person name="Cai L."/>
            <person name="Zhang T."/>
        </authorList>
    </citation>
    <scope>NUCLEOTIDE SEQUENCE [LARGE SCALE GENOMIC DNA]</scope>
    <source>
        <strain evidence="1 2">ZFHKF-1</strain>
    </source>
</reference>
<sequence length="122" mass="14673">MENRLLDLTEQLLSLNEEAYHYYMNTTKQAEHDADFYQTVKPFSDRLLPLAEEWKEQSFTFIETRAPKYLHKQQVEDAFENLQFVAVFAFQKDTKERRFTGLVRSIQYTLDIVKDRLDQENL</sequence>
<dbReference type="InterPro" id="IPR014913">
    <property type="entry name" value="YppE-like"/>
</dbReference>